<keyword evidence="1" id="KW-0472">Membrane</keyword>
<reference evidence="2" key="1">
    <citation type="submission" date="2018-02" db="EMBL/GenBank/DDBJ databases">
        <title>Rhizophora mucronata_Transcriptome.</title>
        <authorList>
            <person name="Meera S.P."/>
            <person name="Sreeshan A."/>
            <person name="Augustine A."/>
        </authorList>
    </citation>
    <scope>NUCLEOTIDE SEQUENCE</scope>
    <source>
        <tissue evidence="2">Leaf</tissue>
    </source>
</reference>
<accession>A0A2P2IIS4</accession>
<evidence type="ECO:0000313" key="2">
    <source>
        <dbReference type="EMBL" id="MBW81077.1"/>
    </source>
</evidence>
<feature type="transmembrane region" description="Helical" evidence="1">
    <location>
        <begin position="53"/>
        <end position="79"/>
    </location>
</feature>
<evidence type="ECO:0000256" key="1">
    <source>
        <dbReference type="SAM" id="Phobius"/>
    </source>
</evidence>
<organism evidence="2">
    <name type="scientific">Rhizophora mucronata</name>
    <name type="common">Asiatic mangrove</name>
    <dbReference type="NCBI Taxonomy" id="61149"/>
    <lineage>
        <taxon>Eukaryota</taxon>
        <taxon>Viridiplantae</taxon>
        <taxon>Streptophyta</taxon>
        <taxon>Embryophyta</taxon>
        <taxon>Tracheophyta</taxon>
        <taxon>Spermatophyta</taxon>
        <taxon>Magnoliopsida</taxon>
        <taxon>eudicotyledons</taxon>
        <taxon>Gunneridae</taxon>
        <taxon>Pentapetalae</taxon>
        <taxon>rosids</taxon>
        <taxon>fabids</taxon>
        <taxon>Malpighiales</taxon>
        <taxon>Rhizophoraceae</taxon>
        <taxon>Rhizophora</taxon>
    </lineage>
</organism>
<protein>
    <submittedName>
        <fullName evidence="2">Uncharacterized protein</fullName>
    </submittedName>
</protein>
<proteinExistence type="predicted"/>
<sequence>MGMSTELTSSAYINVHVACSICSEDDHQQLMYLCWDLCNLGEYWINCSLEQAFPYYVIVFSYLYVHVVLLLSSCQWFLYHSEEGICKFKQMRTS</sequence>
<keyword evidence="1" id="KW-1133">Transmembrane helix</keyword>
<dbReference type="EMBL" id="GGEC01000594">
    <property type="protein sequence ID" value="MBW81077.1"/>
    <property type="molecule type" value="Transcribed_RNA"/>
</dbReference>
<keyword evidence="1" id="KW-0812">Transmembrane</keyword>
<name>A0A2P2IIS4_RHIMU</name>
<dbReference type="AlphaFoldDB" id="A0A2P2IIS4"/>